<gene>
    <name evidence="3" type="ORF">MJ956_01625</name>
</gene>
<name>A0A9X2KDX4_9HYPH</name>
<protein>
    <recommendedName>
        <fullName evidence="2">Glycoside hydrolase family 65 N-terminal domain-containing protein</fullName>
    </recommendedName>
</protein>
<dbReference type="AlphaFoldDB" id="A0A9X2KDX4"/>
<evidence type="ECO:0000313" key="4">
    <source>
        <dbReference type="Proteomes" id="UP001155220"/>
    </source>
</evidence>
<reference evidence="3" key="1">
    <citation type="submission" date="2022-03" db="EMBL/GenBank/DDBJ databases">
        <title>Aurantimonas Liuensis sp. Nov., isolated from the hadal seawater of the Mariana Trench.</title>
        <authorList>
            <person name="Liu R."/>
        </authorList>
    </citation>
    <scope>NUCLEOTIDE SEQUENCE</scope>
    <source>
        <strain evidence="3">LRZ36</strain>
    </source>
</reference>
<dbReference type="InterPro" id="IPR011013">
    <property type="entry name" value="Gal_mutarotase_sf_dom"/>
</dbReference>
<dbReference type="SUPFAM" id="SSF74650">
    <property type="entry name" value="Galactose mutarotase-like"/>
    <property type="match status" value="1"/>
</dbReference>
<evidence type="ECO:0000313" key="3">
    <source>
        <dbReference type="EMBL" id="MCP3053846.1"/>
    </source>
</evidence>
<dbReference type="Proteomes" id="UP001155220">
    <property type="component" value="Unassembled WGS sequence"/>
</dbReference>
<dbReference type="InterPro" id="IPR037018">
    <property type="entry name" value="GH65_N"/>
</dbReference>
<comment type="caution">
    <text evidence="3">The sequence shown here is derived from an EMBL/GenBank/DDBJ whole genome shotgun (WGS) entry which is preliminary data.</text>
</comment>
<accession>A0A9X2KDX4</accession>
<dbReference type="EMBL" id="JALHBS010000009">
    <property type="protein sequence ID" value="MCP3053846.1"/>
    <property type="molecule type" value="Genomic_DNA"/>
</dbReference>
<evidence type="ECO:0000256" key="1">
    <source>
        <dbReference type="SAM" id="MobiDB-lite"/>
    </source>
</evidence>
<evidence type="ECO:0000259" key="2">
    <source>
        <dbReference type="Pfam" id="PF03636"/>
    </source>
</evidence>
<proteinExistence type="predicted"/>
<dbReference type="InterPro" id="IPR005196">
    <property type="entry name" value="Glyco_hydro_65_N"/>
</dbReference>
<keyword evidence="4" id="KW-1185">Reference proteome</keyword>
<dbReference type="GO" id="GO:0005975">
    <property type="term" value="P:carbohydrate metabolic process"/>
    <property type="evidence" value="ECO:0007669"/>
    <property type="project" value="InterPro"/>
</dbReference>
<feature type="region of interest" description="Disordered" evidence="1">
    <location>
        <begin position="40"/>
        <end position="61"/>
    </location>
</feature>
<organism evidence="3 4">
    <name type="scientific">Aurantimonas marianensis</name>
    <dbReference type="NCBI Taxonomy" id="2920428"/>
    <lineage>
        <taxon>Bacteria</taxon>
        <taxon>Pseudomonadati</taxon>
        <taxon>Pseudomonadota</taxon>
        <taxon>Alphaproteobacteria</taxon>
        <taxon>Hyphomicrobiales</taxon>
        <taxon>Aurantimonadaceae</taxon>
        <taxon>Aurantimonas</taxon>
    </lineage>
</organism>
<dbReference type="GO" id="GO:0030246">
    <property type="term" value="F:carbohydrate binding"/>
    <property type="evidence" value="ECO:0007669"/>
    <property type="project" value="InterPro"/>
</dbReference>
<dbReference type="RefSeq" id="WP_253962740.1">
    <property type="nucleotide sequence ID" value="NZ_JALHBS010000009.1"/>
</dbReference>
<dbReference type="Pfam" id="PF03636">
    <property type="entry name" value="Glyco_hydro_65N"/>
    <property type="match status" value="1"/>
</dbReference>
<dbReference type="GO" id="GO:0003824">
    <property type="term" value="F:catalytic activity"/>
    <property type="evidence" value="ECO:0007669"/>
    <property type="project" value="InterPro"/>
</dbReference>
<dbReference type="Gene3D" id="2.70.98.40">
    <property type="entry name" value="Glycoside hydrolase, family 65, N-terminal domain"/>
    <property type="match status" value="1"/>
</dbReference>
<sequence length="61" mass="6563">MTDWTLSYEGFEPAQEGLREALCTLGNGYFAARGASEEAEADDTHYPGTSLAGGYNRLATE</sequence>
<feature type="non-terminal residue" evidence="3">
    <location>
        <position position="61"/>
    </location>
</feature>
<feature type="domain" description="Glycoside hydrolase family 65 N-terminal" evidence="2">
    <location>
        <begin position="8"/>
        <end position="58"/>
    </location>
</feature>